<evidence type="ECO:0000313" key="1">
    <source>
        <dbReference type="EMBL" id="CAB4815885.1"/>
    </source>
</evidence>
<reference evidence="1" key="1">
    <citation type="submission" date="2020-05" db="EMBL/GenBank/DDBJ databases">
        <authorList>
            <person name="Chiriac C."/>
            <person name="Salcher M."/>
            <person name="Ghai R."/>
            <person name="Kavagutti S V."/>
        </authorList>
    </citation>
    <scope>NUCLEOTIDE SEQUENCE</scope>
</reference>
<sequence length="61" mass="6549">MTTRLLAIGAHIRGAKEPRAFATCPSIVNKPKKKICGKQYRVNAIAISRSVSNPGEEKLGA</sequence>
<name>A0A6J6Z566_9ZZZZ</name>
<gene>
    <name evidence="1" type="ORF">UFOPK3124_00740</name>
</gene>
<organism evidence="1">
    <name type="scientific">freshwater metagenome</name>
    <dbReference type="NCBI Taxonomy" id="449393"/>
    <lineage>
        <taxon>unclassified sequences</taxon>
        <taxon>metagenomes</taxon>
        <taxon>ecological metagenomes</taxon>
    </lineage>
</organism>
<proteinExistence type="predicted"/>
<dbReference type="AlphaFoldDB" id="A0A6J6Z566"/>
<protein>
    <submittedName>
        <fullName evidence="1">Unannotated protein</fullName>
    </submittedName>
</protein>
<dbReference type="EMBL" id="CAFAAY010000048">
    <property type="protein sequence ID" value="CAB4815885.1"/>
    <property type="molecule type" value="Genomic_DNA"/>
</dbReference>
<accession>A0A6J6Z566</accession>